<dbReference type="EMBL" id="JAAXOT010000010">
    <property type="protein sequence ID" value="NKY58447.1"/>
    <property type="molecule type" value="Genomic_DNA"/>
</dbReference>
<feature type="transmembrane region" description="Helical" evidence="2">
    <location>
        <begin position="33"/>
        <end position="52"/>
    </location>
</feature>
<evidence type="ECO:0000256" key="2">
    <source>
        <dbReference type="SAM" id="Phobius"/>
    </source>
</evidence>
<evidence type="ECO:0000256" key="1">
    <source>
        <dbReference type="SAM" id="MobiDB-lite"/>
    </source>
</evidence>
<feature type="compositionally biased region" description="Low complexity" evidence="1">
    <location>
        <begin position="98"/>
        <end position="109"/>
    </location>
</feature>
<keyword evidence="2" id="KW-0812">Transmembrane</keyword>
<evidence type="ECO:0000313" key="3">
    <source>
        <dbReference type="EMBL" id="NKY58447.1"/>
    </source>
</evidence>
<reference evidence="3 4" key="1">
    <citation type="submission" date="2020-04" db="EMBL/GenBank/DDBJ databases">
        <title>MicrobeNet Type strains.</title>
        <authorList>
            <person name="Nicholson A.C."/>
        </authorList>
    </citation>
    <scope>NUCLEOTIDE SEQUENCE [LARGE SCALE GENOMIC DNA]</scope>
    <source>
        <strain evidence="3 4">JCM 3332</strain>
    </source>
</reference>
<gene>
    <name evidence="3" type="ORF">HGA15_20330</name>
</gene>
<dbReference type="Pfam" id="PF19950">
    <property type="entry name" value="DUF6412"/>
    <property type="match status" value="1"/>
</dbReference>
<dbReference type="RefSeq" id="WP_063916089.1">
    <property type="nucleotide sequence ID" value="NZ_JAAXOT010000010.1"/>
</dbReference>
<keyword evidence="2" id="KW-1133">Transmembrane helix</keyword>
<proteinExistence type="predicted"/>
<dbReference type="Proteomes" id="UP000570678">
    <property type="component" value="Unassembled WGS sequence"/>
</dbReference>
<name>A0A846YHF4_9NOCA</name>
<evidence type="ECO:0000313" key="4">
    <source>
        <dbReference type="Proteomes" id="UP000570678"/>
    </source>
</evidence>
<comment type="caution">
    <text evidence="3">The sequence shown here is derived from an EMBL/GenBank/DDBJ whole genome shotgun (WGS) entry which is preliminary data.</text>
</comment>
<keyword evidence="2" id="KW-0472">Membrane</keyword>
<feature type="region of interest" description="Disordered" evidence="1">
    <location>
        <begin position="74"/>
        <end position="109"/>
    </location>
</feature>
<accession>A0A846YHF4</accession>
<dbReference type="AlphaFoldDB" id="A0A846YHF4"/>
<sequence length="109" mass="11626">MFSSRYLVSSVVAFLLVWGAALGSVLTQPDTRSLLLAGVVVVVTVAVAYLVVCRAEDLLFGQCRTVRGPTAEEQRLRGAFRRHSHPDAAGRPRPRAPGPRAGTVPPAGF</sequence>
<organism evidence="3 4">
    <name type="scientific">Nocardia flavorosea</name>
    <dbReference type="NCBI Taxonomy" id="53429"/>
    <lineage>
        <taxon>Bacteria</taxon>
        <taxon>Bacillati</taxon>
        <taxon>Actinomycetota</taxon>
        <taxon>Actinomycetes</taxon>
        <taxon>Mycobacteriales</taxon>
        <taxon>Nocardiaceae</taxon>
        <taxon>Nocardia</taxon>
    </lineage>
</organism>
<keyword evidence="4" id="KW-1185">Reference proteome</keyword>
<protein>
    <submittedName>
        <fullName evidence="3">Uncharacterized protein</fullName>
    </submittedName>
</protein>
<dbReference type="InterPro" id="IPR045635">
    <property type="entry name" value="DUF6412"/>
</dbReference>